<evidence type="ECO:0000313" key="1">
    <source>
        <dbReference type="EMBL" id="CAF1212838.1"/>
    </source>
</evidence>
<comment type="caution">
    <text evidence="1">The sequence shown here is derived from an EMBL/GenBank/DDBJ whole genome shotgun (WGS) entry which is preliminary data.</text>
</comment>
<name>A0A814X9N0_9BILA</name>
<reference evidence="1" key="1">
    <citation type="submission" date="2021-02" db="EMBL/GenBank/DDBJ databases">
        <authorList>
            <person name="Nowell W R."/>
        </authorList>
    </citation>
    <scope>NUCLEOTIDE SEQUENCE</scope>
</reference>
<dbReference type="SUPFAM" id="SSF54236">
    <property type="entry name" value="Ubiquitin-like"/>
    <property type="match status" value="1"/>
</dbReference>
<dbReference type="Proteomes" id="UP000663829">
    <property type="component" value="Unassembled WGS sequence"/>
</dbReference>
<dbReference type="Proteomes" id="UP000681722">
    <property type="component" value="Unassembled WGS sequence"/>
</dbReference>
<feature type="non-terminal residue" evidence="1">
    <location>
        <position position="1"/>
    </location>
</feature>
<proteinExistence type="predicted"/>
<dbReference type="Gene3D" id="3.10.20.90">
    <property type="entry name" value="Phosphatidylinositol 3-kinase Catalytic Subunit, Chain A, domain 1"/>
    <property type="match status" value="1"/>
</dbReference>
<organism evidence="1 3">
    <name type="scientific">Didymodactylos carnosus</name>
    <dbReference type="NCBI Taxonomy" id="1234261"/>
    <lineage>
        <taxon>Eukaryota</taxon>
        <taxon>Metazoa</taxon>
        <taxon>Spiralia</taxon>
        <taxon>Gnathifera</taxon>
        <taxon>Rotifera</taxon>
        <taxon>Eurotatoria</taxon>
        <taxon>Bdelloidea</taxon>
        <taxon>Philodinida</taxon>
        <taxon>Philodinidae</taxon>
        <taxon>Didymodactylos</taxon>
    </lineage>
</organism>
<sequence length="137" mass="15474">YTYDQQQSNQYCSSPSFRSSCPYSYSSASKENCPLSGSNKNVLKVEVAHGSDRHQIQLNCDQDIKVSHLQDEIQKLTGVQKCNQRLYYITPSYLHSSGPISTFASLKRKDELNVPMPTIICKFTVSPETDKVMLLCI</sequence>
<dbReference type="EMBL" id="CAJOBC010009010">
    <property type="protein sequence ID" value="CAF3976776.1"/>
    <property type="molecule type" value="Genomic_DNA"/>
</dbReference>
<gene>
    <name evidence="1" type="ORF">GPM918_LOCUS24299</name>
    <name evidence="2" type="ORF">SRO942_LOCUS24298</name>
</gene>
<evidence type="ECO:0000313" key="3">
    <source>
        <dbReference type="Proteomes" id="UP000663829"/>
    </source>
</evidence>
<keyword evidence="3" id="KW-1185">Reference proteome</keyword>
<protein>
    <submittedName>
        <fullName evidence="1">Uncharacterized protein</fullName>
    </submittedName>
</protein>
<dbReference type="EMBL" id="CAJNOQ010009009">
    <property type="protein sequence ID" value="CAF1212838.1"/>
    <property type="molecule type" value="Genomic_DNA"/>
</dbReference>
<evidence type="ECO:0000313" key="2">
    <source>
        <dbReference type="EMBL" id="CAF3976776.1"/>
    </source>
</evidence>
<accession>A0A814X9N0</accession>
<dbReference type="InterPro" id="IPR029071">
    <property type="entry name" value="Ubiquitin-like_domsf"/>
</dbReference>
<dbReference type="AlphaFoldDB" id="A0A814X9N0"/>